<sequence>MKNFQVSPIGKININEDGMFIEIKSNYIPALQALDGFSHINIIWWFSNFDNKEARNTLEIPQPYKKAPDIMGIFATRSPVRPNPIALTAVQVINIDYEKGIIQISYIDANDGTPILDIKPYTPSLDRVETPRVPQWCSHWPKSLEKSGSFNWEKEFNFV</sequence>
<accession>A0A0L0WAZ2</accession>
<organism evidence="4 5">
    <name type="scientific">Gottschalkia purinilytica</name>
    <name type="common">Clostridium purinilyticum</name>
    <dbReference type="NCBI Taxonomy" id="1503"/>
    <lineage>
        <taxon>Bacteria</taxon>
        <taxon>Bacillati</taxon>
        <taxon>Bacillota</taxon>
        <taxon>Tissierellia</taxon>
        <taxon>Tissierellales</taxon>
        <taxon>Gottschalkiaceae</taxon>
        <taxon>Gottschalkia</taxon>
    </lineage>
</organism>
<dbReference type="PROSITE" id="PS51668">
    <property type="entry name" value="TSAA_2"/>
    <property type="match status" value="1"/>
</dbReference>
<protein>
    <recommendedName>
        <fullName evidence="3">TsaA-like domain-containing protein</fullName>
    </recommendedName>
</protein>
<dbReference type="PANTHER" id="PTHR12818">
    <property type="entry name" value="TRNA (ADENINE(37)-N6)-METHYLTRANSFERASE"/>
    <property type="match status" value="1"/>
</dbReference>
<keyword evidence="5" id="KW-1185">Reference proteome</keyword>
<dbReference type="AlphaFoldDB" id="A0A0L0WAZ2"/>
<dbReference type="InterPro" id="IPR036414">
    <property type="entry name" value="YaeB_N_sf"/>
</dbReference>
<evidence type="ECO:0000313" key="4">
    <source>
        <dbReference type="EMBL" id="KNF08475.1"/>
    </source>
</evidence>
<evidence type="ECO:0000259" key="3">
    <source>
        <dbReference type="PROSITE" id="PS51668"/>
    </source>
</evidence>
<name>A0A0L0WAZ2_GOTPU</name>
<gene>
    <name evidence="4" type="ORF">CLPU_7c01030</name>
</gene>
<reference evidence="5" key="1">
    <citation type="submission" date="2015-07" db="EMBL/GenBank/DDBJ databases">
        <title>Draft genome sequence of the purine-degrading Gottschalkia purinilyticum DSM 1384 (formerly Clostridium purinilyticum).</title>
        <authorList>
            <person name="Poehlein A."/>
            <person name="Schiel-Bengelsdorf B."/>
            <person name="Bengelsdorf F.R."/>
            <person name="Daniel R."/>
            <person name="Duerre P."/>
        </authorList>
    </citation>
    <scope>NUCLEOTIDE SEQUENCE [LARGE SCALE GENOMIC DNA]</scope>
    <source>
        <strain evidence="5">DSM 1384</strain>
    </source>
</reference>
<dbReference type="CDD" id="cd09281">
    <property type="entry name" value="UPF0066"/>
    <property type="match status" value="1"/>
</dbReference>
<dbReference type="InterPro" id="IPR023370">
    <property type="entry name" value="TrmO-like_N"/>
</dbReference>
<dbReference type="EMBL" id="LGSS01000007">
    <property type="protein sequence ID" value="KNF08475.1"/>
    <property type="molecule type" value="Genomic_DNA"/>
</dbReference>
<dbReference type="PANTHER" id="PTHR12818:SF0">
    <property type="entry name" value="TRNA (ADENINE(37)-N6)-METHYLTRANSFERASE"/>
    <property type="match status" value="1"/>
</dbReference>
<feature type="domain" description="TsaA-like" evidence="3">
    <location>
        <begin position="6"/>
        <end position="130"/>
    </location>
</feature>
<comment type="similarity">
    <text evidence="2">Belongs to the tRNA methyltransferase O family.</text>
</comment>
<evidence type="ECO:0000313" key="5">
    <source>
        <dbReference type="Proteomes" id="UP000037267"/>
    </source>
</evidence>
<dbReference type="Proteomes" id="UP000037267">
    <property type="component" value="Unassembled WGS sequence"/>
</dbReference>
<dbReference type="InterPro" id="IPR040372">
    <property type="entry name" value="YaeB-like"/>
</dbReference>
<dbReference type="OrthoDB" id="9804309at2"/>
<dbReference type="InterPro" id="IPR036413">
    <property type="entry name" value="YaeB-like_sf"/>
</dbReference>
<comment type="caution">
    <text evidence="4">The sequence shown here is derived from an EMBL/GenBank/DDBJ whole genome shotgun (WGS) entry which is preliminary data.</text>
</comment>
<proteinExistence type="inferred from homology"/>
<dbReference type="Gene3D" id="2.40.30.70">
    <property type="entry name" value="YaeB-like"/>
    <property type="match status" value="1"/>
</dbReference>
<dbReference type="SUPFAM" id="SSF118196">
    <property type="entry name" value="YaeB-like"/>
    <property type="match status" value="1"/>
</dbReference>
<dbReference type="Pfam" id="PF01980">
    <property type="entry name" value="TrmO_N"/>
    <property type="match status" value="1"/>
</dbReference>
<dbReference type="PATRIC" id="fig|1503.3.peg.3093"/>
<evidence type="ECO:0000256" key="1">
    <source>
        <dbReference type="ARBA" id="ARBA00022691"/>
    </source>
</evidence>
<dbReference type="STRING" id="1503.CLPU_7c01030"/>
<keyword evidence="1" id="KW-0949">S-adenosyl-L-methionine</keyword>
<evidence type="ECO:0000256" key="2">
    <source>
        <dbReference type="ARBA" id="ARBA00033753"/>
    </source>
</evidence>
<dbReference type="RefSeq" id="WP_050355297.1">
    <property type="nucleotide sequence ID" value="NZ_LGSS01000007.1"/>
</dbReference>